<feature type="region of interest" description="Disordered" evidence="2">
    <location>
        <begin position="580"/>
        <end position="614"/>
    </location>
</feature>
<feature type="region of interest" description="Disordered" evidence="2">
    <location>
        <begin position="398"/>
        <end position="432"/>
    </location>
</feature>
<feature type="compositionally biased region" description="Low complexity" evidence="2">
    <location>
        <begin position="285"/>
        <end position="296"/>
    </location>
</feature>
<feature type="compositionally biased region" description="Basic and acidic residues" evidence="2">
    <location>
        <begin position="596"/>
        <end position="606"/>
    </location>
</feature>
<evidence type="ECO:0000256" key="2">
    <source>
        <dbReference type="SAM" id="MobiDB-lite"/>
    </source>
</evidence>
<dbReference type="Proteomes" id="UP001285354">
    <property type="component" value="Unassembled WGS sequence"/>
</dbReference>
<reference evidence="3" key="1">
    <citation type="submission" date="2023-06" db="EMBL/GenBank/DDBJ databases">
        <title>Draft genome of Marssonina rosae.</title>
        <authorList>
            <person name="Cheng Q."/>
        </authorList>
    </citation>
    <scope>NUCLEOTIDE SEQUENCE</scope>
    <source>
        <strain evidence="3">R4</strain>
    </source>
</reference>
<keyword evidence="4" id="KW-1185">Reference proteome</keyword>
<comment type="caution">
    <text evidence="3">The sequence shown here is derived from an EMBL/GenBank/DDBJ whole genome shotgun (WGS) entry which is preliminary data.</text>
</comment>
<keyword evidence="1" id="KW-0175">Coiled coil</keyword>
<feature type="compositionally biased region" description="Basic and acidic residues" evidence="2">
    <location>
        <begin position="106"/>
        <end position="125"/>
    </location>
</feature>
<accession>A0AAD9WCP2</accession>
<dbReference type="AlphaFoldDB" id="A0AAD9WCP2"/>
<gene>
    <name evidence="3" type="ORF">QTJ16_003862</name>
</gene>
<feature type="region of interest" description="Disordered" evidence="2">
    <location>
        <begin position="460"/>
        <end position="528"/>
    </location>
</feature>
<dbReference type="EMBL" id="JAUBYV010000005">
    <property type="protein sequence ID" value="KAK2626687.1"/>
    <property type="molecule type" value="Genomic_DNA"/>
</dbReference>
<feature type="compositionally biased region" description="Basic and acidic residues" evidence="2">
    <location>
        <begin position="222"/>
        <end position="235"/>
    </location>
</feature>
<feature type="region of interest" description="Disordered" evidence="2">
    <location>
        <begin position="83"/>
        <end position="330"/>
    </location>
</feature>
<name>A0AAD9WCP2_9HELO</name>
<sequence>MDEASRLVSELQQKLSDLDLKVWKYQQDMAAEFEKYAESLLRDVPKDVSETVSKTMAEAVKGCSSLYPKTPASLIDSCGTGTDLENGVGSDTIQPHVSPTPAPVGRKQEDMEDSPRSPHARDLEFRGVFTPSYLPLLDSTSRNERKASYDRPNSPRCSVQRRDIEPLQIDASTDTRLLLNPSGTTRPPTPRRKNTDEASIASDHSEGTIRRSALRRSSSASNKDRQSPRRVRFDVAGEEVLPTASPQSMSVLDREVPTSIFGDNEEEAGSEQIEDVERPPPKRISSSQALRALSRSPLVDDGTQWTTVSAPPDGSASIATSGSVSQESSCEDLYMGNRVSRSSLGDALHTKGGNVLAKISENTFIKDKVSDSGNEVLSDDEDMLDMPPLRRQSVSAASTLFPVGPANVDKNKLPPESTRPNNVWRGTENFGLDGGDLARNDAAFDKGGADEDGLFCFDENMNKRVSAPESDNSPEELEDEERDQFDTEFSTYNNEARDVPCPSGHASSPARQIVRPTKNHAESYSSTGVVGSYKGRTFSLPIVSPEAHARGAAVGPLDSFVGSLDGRSGMDASNLQSYRASGGVGGGNFAGTPRSMSERLQQEDIMKANANRGR</sequence>
<feature type="compositionally biased region" description="Acidic residues" evidence="2">
    <location>
        <begin position="263"/>
        <end position="274"/>
    </location>
</feature>
<evidence type="ECO:0000313" key="3">
    <source>
        <dbReference type="EMBL" id="KAK2626687.1"/>
    </source>
</evidence>
<protein>
    <submittedName>
        <fullName evidence="3">Uncharacterized protein</fullName>
    </submittedName>
</protein>
<evidence type="ECO:0000256" key="1">
    <source>
        <dbReference type="SAM" id="Coils"/>
    </source>
</evidence>
<feature type="coiled-coil region" evidence="1">
    <location>
        <begin position="1"/>
        <end position="28"/>
    </location>
</feature>
<proteinExistence type="predicted"/>
<feature type="compositionally biased region" description="Polar residues" evidence="2">
    <location>
        <begin position="317"/>
        <end position="328"/>
    </location>
</feature>
<organism evidence="3 4">
    <name type="scientific">Diplocarpon rosae</name>
    <dbReference type="NCBI Taxonomy" id="946125"/>
    <lineage>
        <taxon>Eukaryota</taxon>
        <taxon>Fungi</taxon>
        <taxon>Dikarya</taxon>
        <taxon>Ascomycota</taxon>
        <taxon>Pezizomycotina</taxon>
        <taxon>Leotiomycetes</taxon>
        <taxon>Helotiales</taxon>
        <taxon>Drepanopezizaceae</taxon>
        <taxon>Diplocarpon</taxon>
    </lineage>
</organism>
<evidence type="ECO:0000313" key="4">
    <source>
        <dbReference type="Proteomes" id="UP001285354"/>
    </source>
</evidence>
<feature type="compositionally biased region" description="Acidic residues" evidence="2">
    <location>
        <begin position="472"/>
        <end position="483"/>
    </location>
</feature>